<dbReference type="GO" id="GO:0016020">
    <property type="term" value="C:membrane"/>
    <property type="evidence" value="ECO:0007669"/>
    <property type="project" value="UniProtKB-SubCell"/>
</dbReference>
<name>A0A0R2FIN7_WEICO</name>
<keyword evidence="5 6" id="KW-0472">Membrane</keyword>
<dbReference type="GO" id="GO:0055085">
    <property type="term" value="P:transmembrane transport"/>
    <property type="evidence" value="ECO:0007669"/>
    <property type="project" value="TreeGrafter"/>
</dbReference>
<comment type="similarity">
    <text evidence="2">Belongs to the autoinducer-2 exporter (AI-2E) (TC 2.A.86) family.</text>
</comment>
<evidence type="ECO:0000313" key="9">
    <source>
        <dbReference type="Proteomes" id="UP000728106"/>
    </source>
</evidence>
<dbReference type="InterPro" id="IPR002549">
    <property type="entry name" value="AI-2E-like"/>
</dbReference>
<feature type="transmembrane region" description="Helical" evidence="6">
    <location>
        <begin position="227"/>
        <end position="250"/>
    </location>
</feature>
<reference evidence="8" key="1">
    <citation type="submission" date="2020-02" db="EMBL/GenBank/DDBJ databases">
        <authorList>
            <person name="Fontana A."/>
            <person name="Patrone V."/>
            <person name="Morelli L."/>
        </authorList>
    </citation>
    <scope>NUCLEOTIDE SEQUENCE</scope>
    <source>
        <strain evidence="7">CCUG 30943</strain>
        <strain evidence="8">CCUG 43002</strain>
    </source>
</reference>
<dbReference type="Pfam" id="PF01594">
    <property type="entry name" value="AI-2E_transport"/>
    <property type="match status" value="1"/>
</dbReference>
<feature type="transmembrane region" description="Helical" evidence="6">
    <location>
        <begin position="146"/>
        <end position="164"/>
    </location>
</feature>
<feature type="transmembrane region" description="Helical" evidence="6">
    <location>
        <begin position="193"/>
        <end position="221"/>
    </location>
</feature>
<evidence type="ECO:0000313" key="8">
    <source>
        <dbReference type="EMBL" id="MBJ7639545.1"/>
    </source>
</evidence>
<evidence type="ECO:0000256" key="1">
    <source>
        <dbReference type="ARBA" id="ARBA00004141"/>
    </source>
</evidence>
<dbReference type="PANTHER" id="PTHR21716:SF62">
    <property type="entry name" value="TRANSPORT PROTEIN YDBI-RELATED"/>
    <property type="match status" value="1"/>
</dbReference>
<feature type="transmembrane region" description="Helical" evidence="6">
    <location>
        <begin position="59"/>
        <end position="84"/>
    </location>
</feature>
<feature type="transmembrane region" description="Helical" evidence="6">
    <location>
        <begin position="257"/>
        <end position="278"/>
    </location>
</feature>
<comment type="caution">
    <text evidence="8">The sequence shown here is derived from an EMBL/GenBank/DDBJ whole genome shotgun (WGS) entry which is preliminary data.</text>
</comment>
<proteinExistence type="inferred from homology"/>
<organism evidence="8 9">
    <name type="scientific">Weissella confusa</name>
    <name type="common">Lactobacillus confusus</name>
    <dbReference type="NCBI Taxonomy" id="1583"/>
    <lineage>
        <taxon>Bacteria</taxon>
        <taxon>Bacillati</taxon>
        <taxon>Bacillota</taxon>
        <taxon>Bacilli</taxon>
        <taxon>Lactobacillales</taxon>
        <taxon>Lactobacillaceae</taxon>
        <taxon>Weissella</taxon>
    </lineage>
</organism>
<dbReference type="Proteomes" id="UP000808038">
    <property type="component" value="Unassembled WGS sequence"/>
</dbReference>
<evidence type="ECO:0000256" key="6">
    <source>
        <dbReference type="SAM" id="Phobius"/>
    </source>
</evidence>
<dbReference type="Proteomes" id="UP000728106">
    <property type="component" value="Unassembled WGS sequence"/>
</dbReference>
<sequence>MKEFKSFILREDVQKFIALGVIVLIIALLHDLISVLLLTAIIGYLAVKAANRVSRLTKIPYGFSVLIVYLLAIFVFVFAMIYIVPTLINQFAVIPDEIMKLIKKYPVIKEYFDDTYKKLNLLSEITDNWKSLLASGINTISTVGTVLSRIVLSIFMSFVLAITWQRLRIFGTQFLHSDYPKFFKRIYDLGRTFILILGSVIEVQLIIAFINTILMMIGLSILGVPSVMVMGLMIFILGLIPIAGVIISLFPLSVMSFAALGWVGMVEVWIMIALIHMFESYFLHPRLMASRTELPVFLTFATIIVMEHLLGAWGLIIGVPIVAFILAILGVQDASISKHVKDNKVVAEKD</sequence>
<dbReference type="EMBL" id="JAAOCP010000011">
    <property type="protein sequence ID" value="MBJ7639545.1"/>
    <property type="molecule type" value="Genomic_DNA"/>
</dbReference>
<feature type="transmembrane region" description="Helical" evidence="6">
    <location>
        <begin position="16"/>
        <end position="47"/>
    </location>
</feature>
<protein>
    <submittedName>
        <fullName evidence="8">AI-2E family transporter</fullName>
    </submittedName>
</protein>
<dbReference type="GeneID" id="57979627"/>
<dbReference type="PANTHER" id="PTHR21716">
    <property type="entry name" value="TRANSMEMBRANE PROTEIN"/>
    <property type="match status" value="1"/>
</dbReference>
<dbReference type="RefSeq" id="WP_056972591.1">
    <property type="nucleotide sequence ID" value="NZ_ALXH01000143.1"/>
</dbReference>
<reference evidence="8 9" key="2">
    <citation type="journal article" date="2021" name="Int. J. Food Microbiol.">
        <title>Safety demonstration of a microbial species for use in the food chain: Weissella confusa.</title>
        <authorList>
            <person name="Bourdichon F."/>
            <person name="Patrone V."/>
            <person name="Fontana A."/>
            <person name="Milani G."/>
            <person name="Morelli L."/>
        </authorList>
    </citation>
    <scope>NUCLEOTIDE SEQUENCE [LARGE SCALE GENOMIC DNA]</scope>
    <source>
        <strain evidence="7">CCUG 30943</strain>
        <strain evidence="8 9">CCUG 43002</strain>
    </source>
</reference>
<feature type="transmembrane region" description="Helical" evidence="6">
    <location>
        <begin position="298"/>
        <end position="331"/>
    </location>
</feature>
<keyword evidence="3 6" id="KW-0812">Transmembrane</keyword>
<evidence type="ECO:0000256" key="5">
    <source>
        <dbReference type="ARBA" id="ARBA00023136"/>
    </source>
</evidence>
<comment type="subcellular location">
    <subcellularLocation>
        <location evidence="1">Membrane</location>
        <topology evidence="1">Multi-pass membrane protein</topology>
    </subcellularLocation>
</comment>
<gene>
    <name evidence="8" type="ORF">HAU20_09140</name>
    <name evidence="7" type="ORF">HAU43_08760</name>
</gene>
<dbReference type="AlphaFoldDB" id="A0A0R2FIN7"/>
<evidence type="ECO:0000256" key="4">
    <source>
        <dbReference type="ARBA" id="ARBA00022989"/>
    </source>
</evidence>
<evidence type="ECO:0000313" key="7">
    <source>
        <dbReference type="EMBL" id="MBJ7633168.1"/>
    </source>
</evidence>
<keyword evidence="9" id="KW-1185">Reference proteome</keyword>
<dbReference type="EMBL" id="JAAOCX010000012">
    <property type="protein sequence ID" value="MBJ7633168.1"/>
    <property type="molecule type" value="Genomic_DNA"/>
</dbReference>
<keyword evidence="4 6" id="KW-1133">Transmembrane helix</keyword>
<dbReference type="OrthoDB" id="9772136at2"/>
<evidence type="ECO:0000256" key="3">
    <source>
        <dbReference type="ARBA" id="ARBA00022692"/>
    </source>
</evidence>
<evidence type="ECO:0000256" key="2">
    <source>
        <dbReference type="ARBA" id="ARBA00009773"/>
    </source>
</evidence>
<accession>A0A0R2FIN7</accession>